<evidence type="ECO:0000313" key="6">
    <source>
        <dbReference type="EMBL" id="NDV12834.1"/>
    </source>
</evidence>
<dbReference type="InterPro" id="IPR001129">
    <property type="entry name" value="Membr-assoc_MAPEG"/>
</dbReference>
<dbReference type="AlphaFoldDB" id="A0A6B2KRS6"/>
<dbReference type="SUPFAM" id="SSF161084">
    <property type="entry name" value="MAPEG domain-like"/>
    <property type="match status" value="1"/>
</dbReference>
<keyword evidence="2 5" id="KW-0812">Transmembrane</keyword>
<evidence type="ECO:0000256" key="4">
    <source>
        <dbReference type="ARBA" id="ARBA00023136"/>
    </source>
</evidence>
<dbReference type="GO" id="GO:0016020">
    <property type="term" value="C:membrane"/>
    <property type="evidence" value="ECO:0007669"/>
    <property type="project" value="UniProtKB-SubCell"/>
</dbReference>
<keyword evidence="3 5" id="KW-1133">Transmembrane helix</keyword>
<evidence type="ECO:0000256" key="5">
    <source>
        <dbReference type="SAM" id="Phobius"/>
    </source>
</evidence>
<keyword evidence="4 5" id="KW-0472">Membrane</keyword>
<dbReference type="Gene3D" id="1.20.120.550">
    <property type="entry name" value="Membrane associated eicosanoid/glutathione metabolism-like domain"/>
    <property type="match status" value="1"/>
</dbReference>
<evidence type="ECO:0000313" key="7">
    <source>
        <dbReference type="Proteomes" id="UP000482578"/>
    </source>
</evidence>
<dbReference type="InterPro" id="IPR023352">
    <property type="entry name" value="MAPEG-like_dom_sf"/>
</dbReference>
<comment type="subcellular location">
    <subcellularLocation>
        <location evidence="1">Membrane</location>
    </subcellularLocation>
</comment>
<evidence type="ECO:0000256" key="2">
    <source>
        <dbReference type="ARBA" id="ARBA00022692"/>
    </source>
</evidence>
<accession>A0A6B2KRS6</accession>
<evidence type="ECO:0000256" key="1">
    <source>
        <dbReference type="ARBA" id="ARBA00004370"/>
    </source>
</evidence>
<comment type="caution">
    <text evidence="6">The sequence shown here is derived from an EMBL/GenBank/DDBJ whole genome shotgun (WGS) entry which is preliminary data.</text>
</comment>
<sequence>MPMLLPLASLLVAALLPLVWTVCAKAGAPYDNARPREVLARAVGYRQRANWAQQNSWEALPVWLGALFAAWVTQVPPALMNAAALVFVAGRVLHGVFYIADRPTLRSLAWLAAFASAMLLYGAALLRA</sequence>
<reference evidence="6 7" key="1">
    <citation type="submission" date="2020-02" db="EMBL/GenBank/DDBJ databases">
        <authorList>
            <person name="Yang Z."/>
        </authorList>
    </citation>
    <scope>NUCLEOTIDE SEQUENCE [LARGE SCALE GENOMIC DNA]</scope>
    <source>
        <strain evidence="6 7">HX-7-9</strain>
    </source>
</reference>
<dbReference type="PANTHER" id="PTHR35371">
    <property type="entry name" value="INNER MEMBRANE PROTEIN"/>
    <property type="match status" value="1"/>
</dbReference>
<dbReference type="PANTHER" id="PTHR35371:SF1">
    <property type="entry name" value="BLR7753 PROTEIN"/>
    <property type="match status" value="1"/>
</dbReference>
<keyword evidence="7" id="KW-1185">Reference proteome</keyword>
<dbReference type="EMBL" id="JAAGAA010000006">
    <property type="protein sequence ID" value="NDV12834.1"/>
    <property type="molecule type" value="Genomic_DNA"/>
</dbReference>
<protein>
    <recommendedName>
        <fullName evidence="8">MAPEG family protein</fullName>
    </recommendedName>
</protein>
<feature type="transmembrane region" description="Helical" evidence="5">
    <location>
        <begin position="107"/>
        <end position="126"/>
    </location>
</feature>
<evidence type="ECO:0000256" key="3">
    <source>
        <dbReference type="ARBA" id="ARBA00022989"/>
    </source>
</evidence>
<organism evidence="6 7">
    <name type="scientific">Crenobacter caeni</name>
    <dbReference type="NCBI Taxonomy" id="2705474"/>
    <lineage>
        <taxon>Bacteria</taxon>
        <taxon>Pseudomonadati</taxon>
        <taxon>Pseudomonadota</taxon>
        <taxon>Betaproteobacteria</taxon>
        <taxon>Neisseriales</taxon>
        <taxon>Neisseriaceae</taxon>
        <taxon>Crenobacter</taxon>
    </lineage>
</organism>
<proteinExistence type="predicted"/>
<evidence type="ECO:0008006" key="8">
    <source>
        <dbReference type="Google" id="ProtNLM"/>
    </source>
</evidence>
<feature type="transmembrane region" description="Helical" evidence="5">
    <location>
        <begin position="78"/>
        <end position="100"/>
    </location>
</feature>
<dbReference type="Proteomes" id="UP000482578">
    <property type="component" value="Unassembled WGS sequence"/>
</dbReference>
<dbReference type="Pfam" id="PF01124">
    <property type="entry name" value="MAPEG"/>
    <property type="match status" value="1"/>
</dbReference>
<name>A0A6B2KRS6_9NEIS</name>
<gene>
    <name evidence="6" type="ORF">GZH52_08465</name>
</gene>